<evidence type="ECO:0008006" key="4">
    <source>
        <dbReference type="Google" id="ProtNLM"/>
    </source>
</evidence>
<keyword evidence="3" id="KW-1185">Reference proteome</keyword>
<comment type="caution">
    <text evidence="2">The sequence shown here is derived from an EMBL/GenBank/DDBJ whole genome shotgun (WGS) entry which is preliminary data.</text>
</comment>
<dbReference type="Proteomes" id="UP000233375">
    <property type="component" value="Unassembled WGS sequence"/>
</dbReference>
<gene>
    <name evidence="2" type="ORF">CWS01_05160</name>
</gene>
<feature type="region of interest" description="Disordered" evidence="1">
    <location>
        <begin position="144"/>
        <end position="171"/>
    </location>
</feature>
<dbReference type="EMBL" id="PISE01000011">
    <property type="protein sequence ID" value="PKG24649.1"/>
    <property type="molecule type" value="Genomic_DNA"/>
</dbReference>
<dbReference type="OrthoDB" id="2452727at2"/>
<name>A0A2N0Z583_9BACI</name>
<protein>
    <recommendedName>
        <fullName evidence="4">Spore coat protein B</fullName>
    </recommendedName>
</protein>
<reference evidence="2 3" key="1">
    <citation type="journal article" date="2003" name="Int. J. Syst. Evol. Microbiol.">
        <title>Bacillus nealsonii sp. nov., isolated from a spacecraft-assembly facility, whose spores are gamma-radiation resistant.</title>
        <authorList>
            <person name="Venkateswaran K."/>
            <person name="Kempf M."/>
            <person name="Chen F."/>
            <person name="Satomi M."/>
            <person name="Nicholson W."/>
            <person name="Kern R."/>
        </authorList>
    </citation>
    <scope>NUCLEOTIDE SEQUENCE [LARGE SCALE GENOMIC DNA]</scope>
    <source>
        <strain evidence="2 3">FO-92</strain>
    </source>
</reference>
<evidence type="ECO:0000256" key="1">
    <source>
        <dbReference type="SAM" id="MobiDB-lite"/>
    </source>
</evidence>
<evidence type="ECO:0000313" key="3">
    <source>
        <dbReference type="Proteomes" id="UP000233375"/>
    </source>
</evidence>
<organism evidence="2 3">
    <name type="scientific">Niallia nealsonii</name>
    <dbReference type="NCBI Taxonomy" id="115979"/>
    <lineage>
        <taxon>Bacteria</taxon>
        <taxon>Bacillati</taxon>
        <taxon>Bacillota</taxon>
        <taxon>Bacilli</taxon>
        <taxon>Bacillales</taxon>
        <taxon>Bacillaceae</taxon>
        <taxon>Niallia</taxon>
    </lineage>
</organism>
<dbReference type="AlphaFoldDB" id="A0A2N0Z583"/>
<dbReference type="RefSeq" id="WP_101176031.1">
    <property type="nucleotide sequence ID" value="NZ_PISE01000011.1"/>
</dbReference>
<proteinExistence type="predicted"/>
<evidence type="ECO:0000313" key="2">
    <source>
        <dbReference type="EMBL" id="PKG24649.1"/>
    </source>
</evidence>
<sequence>MNKEVLQSFVGKVVKVNRGGPESRVGKLLGVGEDHFTILTEQDGVVYYQTHHIKSLTENAKKGIEFNVEILEELEYMSAPTLSAVLESIKYSWVKINRGGKDSIEGVLESSNDDFITVVFNEEVIRLSMFHIQSISYGKKIEKAKQENEEANKEKSKNKNKNEKEDKSKEG</sequence>
<accession>A0A2N0Z583</accession>